<keyword evidence="2 5" id="KW-0645">Protease</keyword>
<feature type="active site" description="Charge relay system" evidence="5">
    <location>
        <position position="257"/>
    </location>
</feature>
<keyword evidence="8" id="KW-1185">Reference proteome</keyword>
<dbReference type="EMBL" id="ML119678">
    <property type="protein sequence ID" value="RPA81566.1"/>
    <property type="molecule type" value="Genomic_DNA"/>
</dbReference>
<gene>
    <name evidence="7" type="ORF">BJ508DRAFT_361768</name>
</gene>
<evidence type="ECO:0000256" key="1">
    <source>
        <dbReference type="ARBA" id="ARBA00011073"/>
    </source>
</evidence>
<organism evidence="7 8">
    <name type="scientific">Ascobolus immersus RN42</name>
    <dbReference type="NCBI Taxonomy" id="1160509"/>
    <lineage>
        <taxon>Eukaryota</taxon>
        <taxon>Fungi</taxon>
        <taxon>Dikarya</taxon>
        <taxon>Ascomycota</taxon>
        <taxon>Pezizomycotina</taxon>
        <taxon>Pezizomycetes</taxon>
        <taxon>Pezizales</taxon>
        <taxon>Ascobolaceae</taxon>
        <taxon>Ascobolus</taxon>
    </lineage>
</organism>
<proteinExistence type="inferred from homology"/>
<dbReference type="Pfam" id="PF00082">
    <property type="entry name" value="Peptidase_S8"/>
    <property type="match status" value="1"/>
</dbReference>
<evidence type="ECO:0000256" key="4">
    <source>
        <dbReference type="ARBA" id="ARBA00022825"/>
    </source>
</evidence>
<evidence type="ECO:0000259" key="6">
    <source>
        <dbReference type="Pfam" id="PF00082"/>
    </source>
</evidence>
<dbReference type="GO" id="GO:0004252">
    <property type="term" value="F:serine-type endopeptidase activity"/>
    <property type="evidence" value="ECO:0007669"/>
    <property type="project" value="UniProtKB-UniRule"/>
</dbReference>
<dbReference type="InterPro" id="IPR050131">
    <property type="entry name" value="Peptidase_S8_subtilisin-like"/>
</dbReference>
<keyword evidence="4 5" id="KW-0720">Serine protease</keyword>
<evidence type="ECO:0000256" key="3">
    <source>
        <dbReference type="ARBA" id="ARBA00022801"/>
    </source>
</evidence>
<feature type="active site" description="Charge relay system" evidence="5">
    <location>
        <position position="216"/>
    </location>
</feature>
<dbReference type="CDD" id="cd00306">
    <property type="entry name" value="Peptidases_S8_S53"/>
    <property type="match status" value="1"/>
</dbReference>
<evidence type="ECO:0000313" key="7">
    <source>
        <dbReference type="EMBL" id="RPA81566.1"/>
    </source>
</evidence>
<dbReference type="GO" id="GO:0006508">
    <property type="term" value="P:proteolysis"/>
    <property type="evidence" value="ECO:0007669"/>
    <property type="project" value="UniProtKB-KW"/>
</dbReference>
<dbReference type="InterPro" id="IPR000209">
    <property type="entry name" value="Peptidase_S8/S53_dom"/>
</dbReference>
<evidence type="ECO:0000256" key="5">
    <source>
        <dbReference type="PROSITE-ProRule" id="PRU01240"/>
    </source>
</evidence>
<dbReference type="PROSITE" id="PS51892">
    <property type="entry name" value="SUBTILASE"/>
    <property type="match status" value="1"/>
</dbReference>
<comment type="similarity">
    <text evidence="1 5">Belongs to the peptidase S8 family.</text>
</comment>
<dbReference type="PANTHER" id="PTHR43806">
    <property type="entry name" value="PEPTIDASE S8"/>
    <property type="match status" value="1"/>
</dbReference>
<dbReference type="SUPFAM" id="SSF52743">
    <property type="entry name" value="Subtilisin-like"/>
    <property type="match status" value="1"/>
</dbReference>
<protein>
    <submittedName>
        <fullName evidence="7">Subtilisin-like protein</fullName>
    </submittedName>
</protein>
<dbReference type="PANTHER" id="PTHR43806:SF11">
    <property type="entry name" value="CEREVISIN-RELATED"/>
    <property type="match status" value="1"/>
</dbReference>
<dbReference type="Gene3D" id="3.40.50.200">
    <property type="entry name" value="Peptidase S8/S53 domain"/>
    <property type="match status" value="1"/>
</dbReference>
<accession>A0A3N4I7W9</accession>
<dbReference type="Proteomes" id="UP000275078">
    <property type="component" value="Unassembled WGS sequence"/>
</dbReference>
<dbReference type="PROSITE" id="PS00138">
    <property type="entry name" value="SUBTILASE_SER"/>
    <property type="match status" value="1"/>
</dbReference>
<sequence length="483" mass="52499">MANAGGPARQSDRIADPLGTRNCTILTGEQRWVGYGLAPNETPFRFPKNPPIFGSTRSYNIARGPAANNPDDLVVMFVRLHGNLTRDQEDEHYRQMFDRTAEQDALGIRGTGIVKDASSVCTPLPNTPKWLCYYAVYPRGMEAVIGGDAAVMRCSVVNNAKKAQCGTVNGPTWAHAAISKDRWSRPIFDKSDFNYRTPRGFERGTLGGDRHLFVVDSPLESPQHPEYNDPHGNSRLKHGFDLYPTRTPGVVNVWDHHADEVAILAAGLKYGVAPAAKIHSVNVFPEGEEDGALASDVLLALEWIERTVKNGGLMNSAVVVIPIEGSDQDEDLACQDFIERSLVPLGVVVVTCAGNGNREMTPQDPMYPLMSDAVIAVGGMNCHGEWWGDRFAAPVAPPGDQPVGSNWGNAVTLAAPCENIPVPLANGVERLVTGTSYAAPLVAGFVLCLQTGLHQHAEILDALMQNHTRLPPRNWDMRVLSID</sequence>
<dbReference type="InterPro" id="IPR036852">
    <property type="entry name" value="Peptidase_S8/S53_dom_sf"/>
</dbReference>
<dbReference type="OrthoDB" id="1896086at2759"/>
<feature type="domain" description="Peptidase S8/S53" evidence="6">
    <location>
        <begin position="250"/>
        <end position="452"/>
    </location>
</feature>
<dbReference type="STRING" id="1160509.A0A3N4I7W9"/>
<dbReference type="AlphaFoldDB" id="A0A3N4I7W9"/>
<evidence type="ECO:0000256" key="2">
    <source>
        <dbReference type="ARBA" id="ARBA00022670"/>
    </source>
</evidence>
<dbReference type="InterPro" id="IPR023828">
    <property type="entry name" value="Peptidase_S8_Ser-AS"/>
</dbReference>
<keyword evidence="3 5" id="KW-0378">Hydrolase</keyword>
<feature type="active site" description="Charge relay system" evidence="5">
    <location>
        <position position="436"/>
    </location>
</feature>
<evidence type="ECO:0000313" key="8">
    <source>
        <dbReference type="Proteomes" id="UP000275078"/>
    </source>
</evidence>
<name>A0A3N4I7W9_ASCIM</name>
<reference evidence="7 8" key="1">
    <citation type="journal article" date="2018" name="Nat. Ecol. Evol.">
        <title>Pezizomycetes genomes reveal the molecular basis of ectomycorrhizal truffle lifestyle.</title>
        <authorList>
            <person name="Murat C."/>
            <person name="Payen T."/>
            <person name="Noel B."/>
            <person name="Kuo A."/>
            <person name="Morin E."/>
            <person name="Chen J."/>
            <person name="Kohler A."/>
            <person name="Krizsan K."/>
            <person name="Balestrini R."/>
            <person name="Da Silva C."/>
            <person name="Montanini B."/>
            <person name="Hainaut M."/>
            <person name="Levati E."/>
            <person name="Barry K.W."/>
            <person name="Belfiori B."/>
            <person name="Cichocki N."/>
            <person name="Clum A."/>
            <person name="Dockter R.B."/>
            <person name="Fauchery L."/>
            <person name="Guy J."/>
            <person name="Iotti M."/>
            <person name="Le Tacon F."/>
            <person name="Lindquist E.A."/>
            <person name="Lipzen A."/>
            <person name="Malagnac F."/>
            <person name="Mello A."/>
            <person name="Molinier V."/>
            <person name="Miyauchi S."/>
            <person name="Poulain J."/>
            <person name="Riccioni C."/>
            <person name="Rubini A."/>
            <person name="Sitrit Y."/>
            <person name="Splivallo R."/>
            <person name="Traeger S."/>
            <person name="Wang M."/>
            <person name="Zifcakova L."/>
            <person name="Wipf D."/>
            <person name="Zambonelli A."/>
            <person name="Paolocci F."/>
            <person name="Nowrousian M."/>
            <person name="Ottonello S."/>
            <person name="Baldrian P."/>
            <person name="Spatafora J.W."/>
            <person name="Henrissat B."/>
            <person name="Nagy L.G."/>
            <person name="Aury J.M."/>
            <person name="Wincker P."/>
            <person name="Grigoriev I.V."/>
            <person name="Bonfante P."/>
            <person name="Martin F.M."/>
        </authorList>
    </citation>
    <scope>NUCLEOTIDE SEQUENCE [LARGE SCALE GENOMIC DNA]</scope>
    <source>
        <strain evidence="7 8">RN42</strain>
    </source>
</reference>